<dbReference type="InterPro" id="IPR023213">
    <property type="entry name" value="CAT-like_dom_sf"/>
</dbReference>
<dbReference type="Gene3D" id="3.30.559.10">
    <property type="entry name" value="Chloramphenicol acetyltransferase-like domain"/>
    <property type="match status" value="2"/>
</dbReference>
<evidence type="ECO:0000256" key="5">
    <source>
        <dbReference type="ARBA" id="ARBA00023194"/>
    </source>
</evidence>
<dbReference type="Gene3D" id="1.10.1200.10">
    <property type="entry name" value="ACP-like"/>
    <property type="match status" value="1"/>
</dbReference>
<dbReference type="PROSITE" id="PS00455">
    <property type="entry name" value="AMP_BINDING"/>
    <property type="match status" value="1"/>
</dbReference>
<dbReference type="SMART" id="SM00823">
    <property type="entry name" value="PKS_PP"/>
    <property type="match status" value="1"/>
</dbReference>
<organism evidence="8 9">
    <name type="scientific">Nocardia xishanensis</name>
    <dbReference type="NCBI Taxonomy" id="238964"/>
    <lineage>
        <taxon>Bacteria</taxon>
        <taxon>Bacillati</taxon>
        <taxon>Actinomycetota</taxon>
        <taxon>Actinomycetes</taxon>
        <taxon>Mycobacteriales</taxon>
        <taxon>Nocardiaceae</taxon>
        <taxon>Nocardia</taxon>
    </lineage>
</organism>
<name>A0ABW7WW98_9NOCA</name>
<dbReference type="InterPro" id="IPR001242">
    <property type="entry name" value="Condensation_dom"/>
</dbReference>
<dbReference type="PROSITE" id="PS50075">
    <property type="entry name" value="CARRIER"/>
    <property type="match status" value="1"/>
</dbReference>
<dbReference type="InterPro" id="IPR020806">
    <property type="entry name" value="PKS_PP-bd"/>
</dbReference>
<dbReference type="InterPro" id="IPR036736">
    <property type="entry name" value="ACP-like_sf"/>
</dbReference>
<accession>A0ABW7WW98</accession>
<dbReference type="EMBL" id="JBIRYO010000003">
    <property type="protein sequence ID" value="MFI2473098.1"/>
    <property type="molecule type" value="Genomic_DNA"/>
</dbReference>
<evidence type="ECO:0000313" key="8">
    <source>
        <dbReference type="EMBL" id="MFI2473098.1"/>
    </source>
</evidence>
<evidence type="ECO:0000256" key="3">
    <source>
        <dbReference type="ARBA" id="ARBA00022553"/>
    </source>
</evidence>
<evidence type="ECO:0000259" key="7">
    <source>
        <dbReference type="PROSITE" id="PS50075"/>
    </source>
</evidence>
<dbReference type="InterPro" id="IPR009081">
    <property type="entry name" value="PP-bd_ACP"/>
</dbReference>
<feature type="region of interest" description="Disordered" evidence="6">
    <location>
        <begin position="1"/>
        <end position="25"/>
    </location>
</feature>
<dbReference type="NCBIfam" id="TIGR01733">
    <property type="entry name" value="AA-adenyl-dom"/>
    <property type="match status" value="1"/>
</dbReference>
<feature type="region of interest" description="Disordered" evidence="6">
    <location>
        <begin position="275"/>
        <end position="299"/>
    </location>
</feature>
<dbReference type="Gene3D" id="3.30.300.30">
    <property type="match status" value="1"/>
</dbReference>
<dbReference type="InterPro" id="IPR010071">
    <property type="entry name" value="AA_adenyl_dom"/>
</dbReference>
<dbReference type="CDD" id="cd05930">
    <property type="entry name" value="A_NRPS"/>
    <property type="match status" value="1"/>
</dbReference>
<evidence type="ECO:0000256" key="1">
    <source>
        <dbReference type="ARBA" id="ARBA00001957"/>
    </source>
</evidence>
<comment type="caution">
    <text evidence="8">The sequence shown here is derived from an EMBL/GenBank/DDBJ whole genome shotgun (WGS) entry which is preliminary data.</text>
</comment>
<dbReference type="InterPro" id="IPR006162">
    <property type="entry name" value="Ppantetheine_attach_site"/>
</dbReference>
<dbReference type="SUPFAM" id="SSF56801">
    <property type="entry name" value="Acetyl-CoA synthetase-like"/>
    <property type="match status" value="1"/>
</dbReference>
<reference evidence="8 9" key="1">
    <citation type="submission" date="2024-10" db="EMBL/GenBank/DDBJ databases">
        <title>The Natural Products Discovery Center: Release of the First 8490 Sequenced Strains for Exploring Actinobacteria Biosynthetic Diversity.</title>
        <authorList>
            <person name="Kalkreuter E."/>
            <person name="Kautsar S.A."/>
            <person name="Yang D."/>
            <person name="Bader C.D."/>
            <person name="Teijaro C.N."/>
            <person name="Fluegel L."/>
            <person name="Davis C.M."/>
            <person name="Simpson J.R."/>
            <person name="Lauterbach L."/>
            <person name="Steele A.D."/>
            <person name="Gui C."/>
            <person name="Meng S."/>
            <person name="Li G."/>
            <person name="Viehrig K."/>
            <person name="Ye F."/>
            <person name="Su P."/>
            <person name="Kiefer A.F."/>
            <person name="Nichols A."/>
            <person name="Cepeda A.J."/>
            <person name="Yan W."/>
            <person name="Fan B."/>
            <person name="Jiang Y."/>
            <person name="Adhikari A."/>
            <person name="Zheng C.-J."/>
            <person name="Schuster L."/>
            <person name="Cowan T.M."/>
            <person name="Smanski M.J."/>
            <person name="Chevrette M.G."/>
            <person name="De Carvalho L.P.S."/>
            <person name="Shen B."/>
        </authorList>
    </citation>
    <scope>NUCLEOTIDE SEQUENCE [LARGE SCALE GENOMIC DNA]</scope>
    <source>
        <strain evidence="8 9">NPDC019275</strain>
    </source>
</reference>
<dbReference type="InterPro" id="IPR010060">
    <property type="entry name" value="NRPS_synth"/>
</dbReference>
<evidence type="ECO:0000256" key="4">
    <source>
        <dbReference type="ARBA" id="ARBA00022737"/>
    </source>
</evidence>
<dbReference type="PROSITE" id="PS00012">
    <property type="entry name" value="PHOSPHOPANTETHEINE"/>
    <property type="match status" value="1"/>
</dbReference>
<dbReference type="Pfam" id="PF13193">
    <property type="entry name" value="AMP-binding_C"/>
    <property type="match status" value="1"/>
</dbReference>
<keyword evidence="3" id="KW-0597">Phosphoprotein</keyword>
<dbReference type="PANTHER" id="PTHR45527">
    <property type="entry name" value="NONRIBOSOMAL PEPTIDE SYNTHETASE"/>
    <property type="match status" value="1"/>
</dbReference>
<keyword evidence="4" id="KW-0677">Repeat</keyword>
<evidence type="ECO:0000256" key="2">
    <source>
        <dbReference type="ARBA" id="ARBA00022450"/>
    </source>
</evidence>
<evidence type="ECO:0000313" key="9">
    <source>
        <dbReference type="Proteomes" id="UP001611415"/>
    </source>
</evidence>
<comment type="cofactor">
    <cofactor evidence="1">
        <name>pantetheine 4'-phosphate</name>
        <dbReference type="ChEBI" id="CHEBI:47942"/>
    </cofactor>
</comment>
<dbReference type="Gene3D" id="3.40.50.980">
    <property type="match status" value="2"/>
</dbReference>
<dbReference type="Gene3D" id="2.30.38.10">
    <property type="entry name" value="Luciferase, Domain 3"/>
    <property type="match status" value="1"/>
</dbReference>
<dbReference type="Pfam" id="PF00550">
    <property type="entry name" value="PP-binding"/>
    <property type="match status" value="1"/>
</dbReference>
<evidence type="ECO:0000256" key="6">
    <source>
        <dbReference type="SAM" id="MobiDB-lite"/>
    </source>
</evidence>
<dbReference type="PANTHER" id="PTHR45527:SF1">
    <property type="entry name" value="FATTY ACID SYNTHASE"/>
    <property type="match status" value="1"/>
</dbReference>
<keyword evidence="9" id="KW-1185">Reference proteome</keyword>
<dbReference type="Pfam" id="PF00501">
    <property type="entry name" value="AMP-binding"/>
    <property type="match status" value="1"/>
</dbReference>
<proteinExistence type="predicted"/>
<gene>
    <name evidence="8" type="ORF">ACH49W_06930</name>
</gene>
<dbReference type="NCBIfam" id="TIGR01720">
    <property type="entry name" value="NRPS-para261"/>
    <property type="match status" value="1"/>
</dbReference>
<dbReference type="RefSeq" id="WP_397091649.1">
    <property type="nucleotide sequence ID" value="NZ_JBIRYO010000003.1"/>
</dbReference>
<sequence>MPTREMSTLDHPLDQTPGIGPLARRSGGGTAAVVLAALAVYTHRRTGAAEVTVGYRSGTDAVVIRVTVSPRDDFRAIAAQVGALLRQRATDAAGGECPTAVHDDDGWRIGVPDAELPVFTRLFTRLVAAPATPIARIDLTTDEERARILLRGGPFRTRDPYATTLTGFESVARRSPAAIALVCGAESVTYGEFDRRANRLARSLIRHGVGPDTVVGVAMGRSVDAIVAVYAVLKAGGAYLPLEPGHPAERLERILTVAEPVLVLSTRKDGFTTDAAPVHYLGEPGDGDDDGTPLRDADRRAPLRPGNLAYLMFTSGSTGMPKGVAVPHAALVDHLRWMSEHIGLNEADTVLQKTPVTFDVSIWELFWPLGIGATLAIAPPSAHTDPAELTRVIAAHAVTTLQFVPSTLSTHLNVASGFPACVRRVLTIGETLTPALAQRFGVATPARLHNLYGPTEATGAVTGYPVSVRDSVSIPIGSVASNTRAYVLDARLRPVPDGLPGELYLSGAQLARCYQGDPARTAERFVADPFDSGARLYRTGDIVRWNAVTELLEYQGRADFQVKRHGVRIELGEVEAALSACATVAQAVATLRLDGRLFGYVVPVAGAVCAVDTLRTELSRTLPAAMIPDDIVVLDAFPATAAGKVDRAALPEPAPRHTPYRAPSTPVEHTLAEVFAQVLGRDRVGVDESFFAMGGDSVMSILLVSRAKSRGVYFTPAQVFEQRTVAGLAEVAGTGAPERHVLAELPGAGVGEMPPTPAVLALIERAESGGARFDRYAQHMVLDLPAGITATTLRRVIGAVVEQHDMLRARLYRDAGGEWRLFADAAESFDPASILSRVDVSAARDAEETAILTRAIEAATGRLDPANGAVLQCVWLDRAAVERGGLLVVVIHHIAVDGVSWRILIPDFVAAWAQVESGRSPRLPAAGTSMRRWAHALREKAHDAEFLAQGDQWRALLRGRDPLFTDRPLDPRVDVSSTVRRVVLEFDEATTSAVVTALPPRYGTDANTILLTAVTAATVAWRDGNSSVVPIRMESHGRHMDLVPGADLSRTVGWFTAAYPCRFDLDGIDVGQAIGGGPALADAVKTVKEQALSVPGGGIGYGLLRYAGIDLPAETTQLSFTYLGAISAANGPWLPAALTETPHPIDSGLPADASLAIDTAVIGDRLTAGFSFPETLLEPDRVRAFADLFGTVMRALARHAADPAAGGSTPSDFAPAGLRQSEIDRWERRYGRLWDIRALTPIQEKFAALAPSDREAPEIHTLQVVLTCEGTPDLARLRAAAQHVVDRHSALRAAFVRDGGGRWRQLVVATAPIGVREVDLRERGTELDDILAEEQVRPFDLETPPLIRFLLIRTAERRWVLSVTNHRLLLDGWSAPVLMRNLLSAFALGADAPGDVDDGFATFLRWRAAQDREPAAAAWRDALHDLAAPSIVALPGAAPRDPVRSHAEHVVTLTAARTAALSGFAAACGVTLNTVLQYAWASVLGDLTGNDDVVFGTVVSGRPASIPGIDGMVGSFINTVPVRVRRRDDQPIGARLRAVQAEQAALLDHHHLGLADIEDATGVPVREYFDTLLVFESYPVDIAPTPITVGDLVVTDLSSREITLFPLTATVWPRERLTVALNWHRDLLDDDLPRRVINRLAAELERLATLPADGANGVR</sequence>
<dbReference type="InterPro" id="IPR025110">
    <property type="entry name" value="AMP-bd_C"/>
</dbReference>
<dbReference type="SUPFAM" id="SSF47336">
    <property type="entry name" value="ACP-like"/>
    <property type="match status" value="1"/>
</dbReference>
<dbReference type="Gene3D" id="3.30.559.30">
    <property type="entry name" value="Nonribosomal peptide synthetase, condensation domain"/>
    <property type="match status" value="3"/>
</dbReference>
<keyword evidence="5" id="KW-0045">Antibiotic biosynthesis</keyword>
<feature type="domain" description="Carrier" evidence="7">
    <location>
        <begin position="662"/>
        <end position="736"/>
    </location>
</feature>
<dbReference type="InterPro" id="IPR000873">
    <property type="entry name" value="AMP-dep_synth/lig_dom"/>
</dbReference>
<dbReference type="InterPro" id="IPR045851">
    <property type="entry name" value="AMP-bd_C_sf"/>
</dbReference>
<dbReference type="SUPFAM" id="SSF52777">
    <property type="entry name" value="CoA-dependent acyltransferases"/>
    <property type="match status" value="5"/>
</dbReference>
<dbReference type="Pfam" id="PF00668">
    <property type="entry name" value="Condensation"/>
    <property type="match status" value="2"/>
</dbReference>
<protein>
    <submittedName>
        <fullName evidence="8">Amino acid adenylation domain-containing protein</fullName>
    </submittedName>
</protein>
<keyword evidence="2" id="KW-0596">Phosphopantetheine</keyword>
<dbReference type="InterPro" id="IPR020845">
    <property type="entry name" value="AMP-binding_CS"/>
</dbReference>
<dbReference type="Proteomes" id="UP001611415">
    <property type="component" value="Unassembled WGS sequence"/>
</dbReference>